<organism evidence="1 2">
    <name type="scientific">Herbaspirillum lusitanum</name>
    <dbReference type="NCBI Taxonomy" id="213312"/>
    <lineage>
        <taxon>Bacteria</taxon>
        <taxon>Pseudomonadati</taxon>
        <taxon>Pseudomonadota</taxon>
        <taxon>Betaproteobacteria</taxon>
        <taxon>Burkholderiales</taxon>
        <taxon>Oxalobacteraceae</taxon>
        <taxon>Herbaspirillum</taxon>
    </lineage>
</organism>
<dbReference type="Pfam" id="PF02566">
    <property type="entry name" value="OsmC"/>
    <property type="match status" value="1"/>
</dbReference>
<dbReference type="Gene3D" id="3.30.300.20">
    <property type="match status" value="1"/>
</dbReference>
<dbReference type="RefSeq" id="WP_408159414.1">
    <property type="nucleotide sequence ID" value="NZ_JAQQFM010000008.1"/>
</dbReference>
<comment type="caution">
    <text evidence="1">The sequence shown here is derived from an EMBL/GenBank/DDBJ whole genome shotgun (WGS) entry which is preliminary data.</text>
</comment>
<sequence>MASVKLHNAAGYAQEITARQHRLLSDEPESNGGKDTGPAPYELLLAALASCTSLTLRMYAERKGWDLGSIDVQARFARDDAGMESISRRISFGNPLSPEQLTRLAEICEKTPVTKTVRQGTAIQTELK</sequence>
<evidence type="ECO:0000313" key="2">
    <source>
        <dbReference type="Proteomes" id="UP001629246"/>
    </source>
</evidence>
<keyword evidence="2" id="KW-1185">Reference proteome</keyword>
<name>A0ABW9ACL0_9BURK</name>
<dbReference type="PANTHER" id="PTHR39624:SF2">
    <property type="entry name" value="OSMC-LIKE PROTEIN"/>
    <property type="match status" value="1"/>
</dbReference>
<proteinExistence type="predicted"/>
<gene>
    <name evidence="1" type="ORF">PQR62_18120</name>
</gene>
<evidence type="ECO:0000313" key="1">
    <source>
        <dbReference type="EMBL" id="MFL9926199.1"/>
    </source>
</evidence>
<accession>A0ABW9ACL0</accession>
<dbReference type="InterPro" id="IPR015946">
    <property type="entry name" value="KH_dom-like_a/b"/>
</dbReference>
<dbReference type="PANTHER" id="PTHR39624">
    <property type="entry name" value="PROTEIN INVOLVED IN RIMO-MEDIATED BETA-METHYLTHIOLATION OF RIBOSOMAL PROTEIN S12 YCAO"/>
    <property type="match status" value="1"/>
</dbReference>
<dbReference type="EMBL" id="JAQQFM010000008">
    <property type="protein sequence ID" value="MFL9926199.1"/>
    <property type="molecule type" value="Genomic_DNA"/>
</dbReference>
<dbReference type="Proteomes" id="UP001629246">
    <property type="component" value="Unassembled WGS sequence"/>
</dbReference>
<dbReference type="SUPFAM" id="SSF82784">
    <property type="entry name" value="OsmC-like"/>
    <property type="match status" value="1"/>
</dbReference>
<dbReference type="InterPro" id="IPR036102">
    <property type="entry name" value="OsmC/Ohrsf"/>
</dbReference>
<protein>
    <submittedName>
        <fullName evidence="1">OsmC family protein</fullName>
    </submittedName>
</protein>
<dbReference type="InterPro" id="IPR003718">
    <property type="entry name" value="OsmC/Ohr_fam"/>
</dbReference>
<reference evidence="1 2" key="1">
    <citation type="journal article" date="2024" name="Chem. Sci.">
        <title>Discovery of megapolipeptins by genome mining of a Burkholderiales bacteria collection.</title>
        <authorList>
            <person name="Paulo B.S."/>
            <person name="Recchia M.J.J."/>
            <person name="Lee S."/>
            <person name="Fergusson C.H."/>
            <person name="Romanowski S.B."/>
            <person name="Hernandez A."/>
            <person name="Krull N."/>
            <person name="Liu D.Y."/>
            <person name="Cavanagh H."/>
            <person name="Bos A."/>
            <person name="Gray C.A."/>
            <person name="Murphy B.T."/>
            <person name="Linington R.G."/>
            <person name="Eustaquio A.S."/>
        </authorList>
    </citation>
    <scope>NUCLEOTIDE SEQUENCE [LARGE SCALE GENOMIC DNA]</scope>
    <source>
        <strain evidence="1 2">RL21-008-BIB-A</strain>
    </source>
</reference>